<dbReference type="Pfam" id="PF08428">
    <property type="entry name" value="Rib"/>
    <property type="match status" value="1"/>
</dbReference>
<name>C2CKK9_9FIRM</name>
<comment type="caution">
    <text evidence="3">The sequence shown here is derived from an EMBL/GenBank/DDBJ whole genome shotgun (WGS) entry which is preliminary data.</text>
</comment>
<evidence type="ECO:0000313" key="4">
    <source>
        <dbReference type="Proteomes" id="UP000003744"/>
    </source>
</evidence>
<dbReference type="Proteomes" id="UP000003744">
    <property type="component" value="Unassembled WGS sequence"/>
</dbReference>
<feature type="region of interest" description="Disordered" evidence="1">
    <location>
        <begin position="68"/>
        <end position="113"/>
    </location>
</feature>
<sequence>MVTISETPEGDEETDSNNITYTYEFIGWQTTKGTIASWNDGNIKGTFTQDTEITAVYKTSVKAEKLQEAPKPKKNVTTPIGTTPEAGDLIENKDKQPDGTTYTYTDDGHPKVDEGGDVTAKVLVKYPNGKTVVVEVPISVTADIIEDHDGSAKHPDNYVKVIVDPTDKATENTRFKRTFWVNPAKVVNLPIVNPSGSGNYVFKKWQIGDKEYKLSDGKKFTDNVTTITAYYEKEYPDIIRQSGTEKPENVPESYVVVIVDTGEKAESRTSSTYWVNPNKELIIPQSWWKVQDGYAFDKWTMSQDETEVNSDFKLNQPYKYTKKTTILAKYKECGLCPNPNPNPGGSGGETPTPTPEPQPG</sequence>
<evidence type="ECO:0000259" key="2">
    <source>
        <dbReference type="Pfam" id="PF08428"/>
    </source>
</evidence>
<feature type="non-terminal residue" evidence="3">
    <location>
        <position position="360"/>
    </location>
</feature>
<organism evidence="3 4">
    <name type="scientific">Anaerococcus tetradius ATCC 35098</name>
    <dbReference type="NCBI Taxonomy" id="525255"/>
    <lineage>
        <taxon>Bacteria</taxon>
        <taxon>Bacillati</taxon>
        <taxon>Bacillota</taxon>
        <taxon>Tissierellia</taxon>
        <taxon>Tissierellales</taxon>
        <taxon>Peptoniphilaceae</taxon>
        <taxon>Anaerococcus</taxon>
    </lineage>
</organism>
<dbReference type="HOGENOM" id="CLU_770529_0_0_9"/>
<dbReference type="InterPro" id="IPR059115">
    <property type="entry name" value="Rib"/>
</dbReference>
<evidence type="ECO:0000313" key="3">
    <source>
        <dbReference type="EMBL" id="EEI81974.1"/>
    </source>
</evidence>
<gene>
    <name evidence="3" type="ORF">HMPREF0077_2019</name>
</gene>
<dbReference type="RefSeq" id="WP_004836912.1">
    <property type="nucleotide sequence ID" value="NZ_GG666296.1"/>
</dbReference>
<evidence type="ECO:0000256" key="1">
    <source>
        <dbReference type="SAM" id="MobiDB-lite"/>
    </source>
</evidence>
<dbReference type="AlphaFoldDB" id="C2CKK9"/>
<dbReference type="EMBL" id="ACGC01000119">
    <property type="protein sequence ID" value="EEI81974.1"/>
    <property type="molecule type" value="Genomic_DNA"/>
</dbReference>
<feature type="region of interest" description="Disordered" evidence="1">
    <location>
        <begin position="335"/>
        <end position="360"/>
    </location>
</feature>
<feature type="domain" description="Rib" evidence="2">
    <location>
        <begin position="73"/>
        <end position="141"/>
    </location>
</feature>
<protein>
    <submittedName>
        <fullName evidence="3">Rib/alpha-like repeat protein</fullName>
    </submittedName>
</protein>
<reference evidence="3 4" key="1">
    <citation type="submission" date="2009-01" db="EMBL/GenBank/DDBJ databases">
        <authorList>
            <person name="Qin X."/>
            <person name="Bachman B."/>
            <person name="Battles P."/>
            <person name="Bell A."/>
            <person name="Bess C."/>
            <person name="Bickham C."/>
            <person name="Chaboub L."/>
            <person name="Chen D."/>
            <person name="Coyle M."/>
            <person name="Deiros D.R."/>
            <person name="Dinh H."/>
            <person name="Forbes L."/>
            <person name="Fowler G."/>
            <person name="Francisco L."/>
            <person name="Fu Q."/>
            <person name="Gubbala S."/>
            <person name="Hale W."/>
            <person name="Han Y."/>
            <person name="Hemphill L."/>
            <person name="Highlander S.K."/>
            <person name="Hirani K."/>
            <person name="Hogues M."/>
            <person name="Jackson L."/>
            <person name="Jakkamsetti A."/>
            <person name="Javaid M."/>
            <person name="Jiang H."/>
            <person name="Korchina V."/>
            <person name="Kovar C."/>
            <person name="Lara F."/>
            <person name="Lee S."/>
            <person name="Mata R."/>
            <person name="Mathew T."/>
            <person name="Moen C."/>
            <person name="Morales K."/>
            <person name="Munidasa M."/>
            <person name="Nazareth L."/>
            <person name="Ngo R."/>
            <person name="Nguyen L."/>
            <person name="Okwuonu G."/>
            <person name="Ongeri F."/>
            <person name="Patil S."/>
            <person name="Petrosino J."/>
            <person name="Pham C."/>
            <person name="Pham P."/>
            <person name="Pu L.-L."/>
            <person name="Puazo M."/>
            <person name="Raj R."/>
            <person name="Reid J."/>
            <person name="Rouhana J."/>
            <person name="Saada N."/>
            <person name="Shang Y."/>
            <person name="Simmons D."/>
            <person name="Thornton R."/>
            <person name="Warren J."/>
            <person name="Weissenberger G."/>
            <person name="Zhang J."/>
            <person name="Zhang L."/>
            <person name="Zhou C."/>
            <person name="Zhu D."/>
            <person name="Muzny D."/>
            <person name="Worley K."/>
            <person name="Gibbs R."/>
        </authorList>
    </citation>
    <scope>NUCLEOTIDE SEQUENCE [LARGE SCALE GENOMIC DNA]</scope>
    <source>
        <strain evidence="3 4">ATCC 35098</strain>
    </source>
</reference>
<accession>C2CKK9</accession>
<proteinExistence type="predicted"/>
<dbReference type="eggNOG" id="COG2247">
    <property type="taxonomic scope" value="Bacteria"/>
</dbReference>